<dbReference type="GO" id="GO:0005829">
    <property type="term" value="C:cytosol"/>
    <property type="evidence" value="ECO:0007669"/>
    <property type="project" value="TreeGrafter"/>
</dbReference>
<dbReference type="EMBL" id="RCIW01000012">
    <property type="protein sequence ID" value="RLP08843.1"/>
    <property type="molecule type" value="Genomic_DNA"/>
</dbReference>
<feature type="binding site" evidence="10">
    <location>
        <position position="287"/>
    </location>
    <ligand>
        <name>thiamine diphosphate</name>
        <dbReference type="ChEBI" id="CHEBI:58937"/>
    </ligand>
</feature>
<dbReference type="CDD" id="cd07033">
    <property type="entry name" value="TPP_PYR_DXS_TK_like"/>
    <property type="match status" value="1"/>
</dbReference>
<evidence type="ECO:0000313" key="15">
    <source>
        <dbReference type="Proteomes" id="UP000279336"/>
    </source>
</evidence>
<comment type="function">
    <text evidence="10">Catalyzes the acyloin condensation reaction between C atoms 2 and 3 of pyruvate and glyceraldehyde 3-phosphate to yield 1-deoxy-D-xylulose-5-phosphate (DXP).</text>
</comment>
<dbReference type="EMBL" id="UNQJ01000023">
    <property type="protein sequence ID" value="SYZ34348.1"/>
    <property type="molecule type" value="Genomic_DNA"/>
</dbReference>
<sequence>MALLDRIREPSDLRTLSDEELRALADEIRRFLVTNVARTGGHLGPNLGVVELTMAIHMVFDSPKDPIVFDVGHQSYVHKILTGRAAEFGALRQKGGLSGYPNRDESEHDWVENSHASAGLSWSEGMARAFRLTGRANRTVVTVVGDGALTGGMAWEALNNIAADPGLPMVIVVNDNGRSYSPTVGGLSRQLSGLRTDPRYEKAMENVKTTVSRAPLVGRPAYDLLHGLKIGLKDVLAPQGLFSDLGLKYIGPIDGHDLQALVVAMGQAKGFGGPVIVHAITQKGKGFAPAENHERDFFHAIGRINECTGEPLTPSVQATWTDAFGAELVELGAERDDLVAITAAMLHPVGLGRFAAAYPDRVFDVGIAEQHAMGLAAGLARAGLHPVVAVYSSFLNRAFDQLLLDVGMHRLGVTVVLDRAGVTGPDGPSHDGVWDCSIVGIVPGVHLASPRDEVRLREALRQSVGIEDAPSVIRYSKEKLPDPIEAVASSDGIDVLAAGERPEVLVIGYGQLAGTALAVARALEGRGLSVTVADPLWSLPVTDALLQLVAQYSLVATIEDNQVVGGVGSQLQLAMNARGVNVPVRQFGVPQEYLPVGSRAEVLADIGLTAERIAESVAASWAGLGHGLS</sequence>
<dbReference type="Pfam" id="PF02780">
    <property type="entry name" value="Transketolase_C"/>
    <property type="match status" value="1"/>
</dbReference>
<evidence type="ECO:0000256" key="4">
    <source>
        <dbReference type="ARBA" id="ARBA00022679"/>
    </source>
</evidence>
<dbReference type="PROSITE" id="PS00801">
    <property type="entry name" value="TRANSKETOLASE_1"/>
    <property type="match status" value="1"/>
</dbReference>
<dbReference type="NCBIfam" id="TIGR00204">
    <property type="entry name" value="dxs"/>
    <property type="match status" value="1"/>
</dbReference>
<evidence type="ECO:0000256" key="3">
    <source>
        <dbReference type="ARBA" id="ARBA00011738"/>
    </source>
</evidence>
<dbReference type="InterPro" id="IPR049557">
    <property type="entry name" value="Transketolase_CS"/>
</dbReference>
<keyword evidence="6 10" id="KW-0460">Magnesium</keyword>
<dbReference type="EC" id="2.2.1.7" evidence="10"/>
<feature type="binding site" evidence="10">
    <location>
        <begin position="147"/>
        <end position="148"/>
    </location>
    <ligand>
        <name>thiamine diphosphate</name>
        <dbReference type="ChEBI" id="CHEBI:58937"/>
    </ligand>
</feature>
<comment type="subunit">
    <text evidence="3 10">Homodimer.</text>
</comment>
<protein>
    <recommendedName>
        <fullName evidence="10">1-deoxy-D-xylulose-5-phosphate synthase</fullName>
        <ecNumber evidence="10">2.2.1.7</ecNumber>
    </recommendedName>
    <alternativeName>
        <fullName evidence="10">1-deoxyxylulose-5-phosphate synthase</fullName>
        <shortName evidence="10">DXP synthase</shortName>
        <shortName evidence="10">DXPS</shortName>
    </alternativeName>
</protein>
<dbReference type="GO" id="GO:0030976">
    <property type="term" value="F:thiamine pyrophosphate binding"/>
    <property type="evidence" value="ECO:0007669"/>
    <property type="project" value="UniProtKB-UniRule"/>
</dbReference>
<dbReference type="InterPro" id="IPR005475">
    <property type="entry name" value="Transketolase-like_Pyr-bd"/>
</dbReference>
<keyword evidence="9 10" id="KW-0414">Isoprene biosynthesis</keyword>
<feature type="binding site" evidence="10">
    <location>
        <position position="73"/>
    </location>
    <ligand>
        <name>thiamine diphosphate</name>
        <dbReference type="ChEBI" id="CHEBI:58937"/>
    </ligand>
</feature>
<dbReference type="UniPathway" id="UPA00064">
    <property type="reaction ID" value="UER00091"/>
</dbReference>
<accession>A0A383S8Q1</accession>
<dbReference type="GO" id="GO:0009228">
    <property type="term" value="P:thiamine biosynthetic process"/>
    <property type="evidence" value="ECO:0007669"/>
    <property type="project" value="UniProtKB-UniRule"/>
</dbReference>
<dbReference type="InterPro" id="IPR005477">
    <property type="entry name" value="Dxylulose-5-P_synthase"/>
</dbReference>
<dbReference type="RefSeq" id="WP_119162660.1">
    <property type="nucleotide sequence ID" value="NZ_LR134442.1"/>
</dbReference>
<evidence type="ECO:0000256" key="6">
    <source>
        <dbReference type="ARBA" id="ARBA00022842"/>
    </source>
</evidence>
<comment type="similarity">
    <text evidence="2 10">Belongs to the transketolase family. DXPS subfamily.</text>
</comment>
<dbReference type="Gene3D" id="3.40.50.970">
    <property type="match status" value="2"/>
</dbReference>
<dbReference type="InterPro" id="IPR009014">
    <property type="entry name" value="Transketo_C/PFOR_II"/>
</dbReference>
<dbReference type="InterPro" id="IPR029061">
    <property type="entry name" value="THDP-binding"/>
</dbReference>
<dbReference type="InterPro" id="IPR020826">
    <property type="entry name" value="Transketolase_BS"/>
</dbReference>
<evidence type="ECO:0000256" key="1">
    <source>
        <dbReference type="ARBA" id="ARBA00004980"/>
    </source>
</evidence>
<feature type="binding site" evidence="10">
    <location>
        <position position="369"/>
    </location>
    <ligand>
        <name>thiamine diphosphate</name>
        <dbReference type="ChEBI" id="CHEBI:58937"/>
    </ligand>
</feature>
<dbReference type="GO" id="GO:0008661">
    <property type="term" value="F:1-deoxy-D-xylulose-5-phosphate synthase activity"/>
    <property type="evidence" value="ECO:0007669"/>
    <property type="project" value="UniProtKB-UniRule"/>
</dbReference>
<dbReference type="Proteomes" id="UP000263928">
    <property type="component" value="Unassembled WGS sequence"/>
</dbReference>
<reference evidence="14" key="2">
    <citation type="submission" date="2018-08" db="EMBL/GenBank/DDBJ databases">
        <authorList>
            <person name="Hornung B."/>
        </authorList>
    </citation>
    <scope>NUCLEOTIDE SEQUENCE [LARGE SCALE GENOMIC DNA]</scope>
</reference>
<reference evidence="12 15" key="3">
    <citation type="submission" date="2018-10" db="EMBL/GenBank/DDBJ databases">
        <title>Propionibacterium australiense Genome Sequencing and Assembly.</title>
        <authorList>
            <person name="Bernier A.-M."/>
            <person name="Bernard K."/>
        </authorList>
    </citation>
    <scope>NUCLEOTIDE SEQUENCE [LARGE SCALE GENOMIC DNA]</scope>
    <source>
        <strain evidence="12 15">NML98A078</strain>
    </source>
</reference>
<comment type="pathway">
    <text evidence="1 10">Metabolic intermediate biosynthesis; 1-deoxy-D-xylulose 5-phosphate biosynthesis; 1-deoxy-D-xylulose 5-phosphate from D-glyceraldehyde 3-phosphate and pyruvate: step 1/1.</text>
</comment>
<feature type="binding site" evidence="10">
    <location>
        <begin position="114"/>
        <end position="116"/>
    </location>
    <ligand>
        <name>thiamine diphosphate</name>
        <dbReference type="ChEBI" id="CHEBI:58937"/>
    </ligand>
</feature>
<dbReference type="CDD" id="cd02007">
    <property type="entry name" value="TPP_DXS"/>
    <property type="match status" value="1"/>
</dbReference>
<comment type="cofactor">
    <cofactor evidence="10">
        <name>thiamine diphosphate</name>
        <dbReference type="ChEBI" id="CHEBI:58937"/>
    </cofactor>
    <text evidence="10">Binds 1 thiamine pyrophosphate per subunit.</text>
</comment>
<dbReference type="SUPFAM" id="SSF52518">
    <property type="entry name" value="Thiamin diphosphate-binding fold (THDP-binding)"/>
    <property type="match status" value="1"/>
</dbReference>
<dbReference type="SMART" id="SM00861">
    <property type="entry name" value="Transket_pyr"/>
    <property type="match status" value="1"/>
</dbReference>
<keyword evidence="4 10" id="KW-0808">Transferase</keyword>
<reference evidence="13" key="1">
    <citation type="submission" date="2018-08" db="EMBL/GenBank/DDBJ databases">
        <authorList>
            <person name="Ferrada E.E."/>
            <person name="Latorre B.A."/>
        </authorList>
    </citation>
    <scope>NUCLEOTIDE SEQUENCE [LARGE SCALE GENOMIC DNA]</scope>
    <source>
        <strain evidence="13">Propionibacterium_australiense1</strain>
    </source>
</reference>
<dbReference type="GO" id="GO:0019288">
    <property type="term" value="P:isopentenyl diphosphate biosynthetic process, methylerythritol 4-phosphate pathway"/>
    <property type="evidence" value="ECO:0007669"/>
    <property type="project" value="TreeGrafter"/>
</dbReference>
<feature type="binding site" evidence="10">
    <location>
        <position position="146"/>
    </location>
    <ligand>
        <name>Mg(2+)</name>
        <dbReference type="ChEBI" id="CHEBI:18420"/>
    </ligand>
</feature>
<evidence type="ECO:0000313" key="13">
    <source>
        <dbReference type="EMBL" id="SYZ34348.1"/>
    </source>
</evidence>
<dbReference type="GO" id="GO:0016114">
    <property type="term" value="P:terpenoid biosynthetic process"/>
    <property type="evidence" value="ECO:0007669"/>
    <property type="project" value="UniProtKB-UniRule"/>
</dbReference>
<evidence type="ECO:0000313" key="12">
    <source>
        <dbReference type="EMBL" id="RLP08843.1"/>
    </source>
</evidence>
<dbReference type="Pfam" id="PF02779">
    <property type="entry name" value="Transket_pyr"/>
    <property type="match status" value="1"/>
</dbReference>
<keyword evidence="8 10" id="KW-0786">Thiamine pyrophosphate</keyword>
<feature type="binding site" evidence="10">
    <location>
        <position position="176"/>
    </location>
    <ligand>
        <name>Mg(2+)</name>
        <dbReference type="ChEBI" id="CHEBI:18420"/>
    </ligand>
</feature>
<evidence type="ECO:0000256" key="2">
    <source>
        <dbReference type="ARBA" id="ARBA00011081"/>
    </source>
</evidence>
<evidence type="ECO:0000256" key="9">
    <source>
        <dbReference type="ARBA" id="ARBA00023229"/>
    </source>
</evidence>
<organism evidence="13 14">
    <name type="scientific">Propionibacterium australiense</name>
    <dbReference type="NCBI Taxonomy" id="119981"/>
    <lineage>
        <taxon>Bacteria</taxon>
        <taxon>Bacillati</taxon>
        <taxon>Actinomycetota</taxon>
        <taxon>Actinomycetes</taxon>
        <taxon>Propionibacteriales</taxon>
        <taxon>Propionibacteriaceae</taxon>
        <taxon>Propionibacterium</taxon>
    </lineage>
</organism>
<comment type="catalytic activity">
    <reaction evidence="10">
        <text>D-glyceraldehyde 3-phosphate + pyruvate + H(+) = 1-deoxy-D-xylulose 5-phosphate + CO2</text>
        <dbReference type="Rhea" id="RHEA:12605"/>
        <dbReference type="ChEBI" id="CHEBI:15361"/>
        <dbReference type="ChEBI" id="CHEBI:15378"/>
        <dbReference type="ChEBI" id="CHEBI:16526"/>
        <dbReference type="ChEBI" id="CHEBI:57792"/>
        <dbReference type="ChEBI" id="CHEBI:59776"/>
        <dbReference type="EC" id="2.2.1.7"/>
    </reaction>
</comment>
<dbReference type="PROSITE" id="PS00802">
    <property type="entry name" value="TRANSKETOLASE_2"/>
    <property type="match status" value="1"/>
</dbReference>
<dbReference type="InterPro" id="IPR033248">
    <property type="entry name" value="Transketolase_C"/>
</dbReference>
<dbReference type="NCBIfam" id="NF003933">
    <property type="entry name" value="PRK05444.2-2"/>
    <property type="match status" value="1"/>
</dbReference>
<dbReference type="Gene3D" id="3.40.50.920">
    <property type="match status" value="1"/>
</dbReference>
<feature type="binding site" evidence="10">
    <location>
        <position position="176"/>
    </location>
    <ligand>
        <name>thiamine diphosphate</name>
        <dbReference type="ChEBI" id="CHEBI:58937"/>
    </ligand>
</feature>
<evidence type="ECO:0000256" key="8">
    <source>
        <dbReference type="ARBA" id="ARBA00023052"/>
    </source>
</evidence>
<dbReference type="PANTHER" id="PTHR43322:SF5">
    <property type="entry name" value="1-DEOXY-D-XYLULOSE-5-PHOSPHATE SYNTHASE, CHLOROPLASTIC"/>
    <property type="match status" value="1"/>
</dbReference>
<keyword evidence="14" id="KW-1185">Reference proteome</keyword>
<evidence type="ECO:0000259" key="11">
    <source>
        <dbReference type="SMART" id="SM00861"/>
    </source>
</evidence>
<dbReference type="OrthoDB" id="9803371at2"/>
<proteinExistence type="inferred from homology"/>
<evidence type="ECO:0000256" key="10">
    <source>
        <dbReference type="HAMAP-Rule" id="MF_00315"/>
    </source>
</evidence>
<dbReference type="PANTHER" id="PTHR43322">
    <property type="entry name" value="1-D-DEOXYXYLULOSE 5-PHOSPHATE SYNTHASE-RELATED"/>
    <property type="match status" value="1"/>
</dbReference>
<comment type="cofactor">
    <cofactor evidence="10">
        <name>Mg(2+)</name>
        <dbReference type="ChEBI" id="CHEBI:18420"/>
    </cofactor>
    <text evidence="10">Binds 1 Mg(2+) ion per subunit.</text>
</comment>
<dbReference type="HAMAP" id="MF_00315">
    <property type="entry name" value="DXP_synth"/>
    <property type="match status" value="1"/>
</dbReference>
<dbReference type="Pfam" id="PF13292">
    <property type="entry name" value="DXP_synthase_N"/>
    <property type="match status" value="1"/>
</dbReference>
<evidence type="ECO:0000256" key="7">
    <source>
        <dbReference type="ARBA" id="ARBA00022977"/>
    </source>
</evidence>
<evidence type="ECO:0000313" key="14">
    <source>
        <dbReference type="Proteomes" id="UP000263928"/>
    </source>
</evidence>
<gene>
    <name evidence="10 12" type="primary">dxs</name>
    <name evidence="12" type="ORF">D7U36_08425</name>
    <name evidence="13" type="ORF">PROPAUS_2358</name>
</gene>
<keyword evidence="7 10" id="KW-0784">Thiamine biosynthesis</keyword>
<dbReference type="Proteomes" id="UP000279336">
    <property type="component" value="Unassembled WGS sequence"/>
</dbReference>
<dbReference type="AlphaFoldDB" id="A0A383S8Q1"/>
<feature type="domain" description="Transketolase-like pyrimidine-binding" evidence="11">
    <location>
        <begin position="318"/>
        <end position="482"/>
    </location>
</feature>
<dbReference type="SUPFAM" id="SSF52922">
    <property type="entry name" value="TK C-terminal domain-like"/>
    <property type="match status" value="1"/>
</dbReference>
<name>A0A383S8Q1_9ACTN</name>
<dbReference type="GO" id="GO:0000287">
    <property type="term" value="F:magnesium ion binding"/>
    <property type="evidence" value="ECO:0007669"/>
    <property type="project" value="UniProtKB-UniRule"/>
</dbReference>
<evidence type="ECO:0000256" key="5">
    <source>
        <dbReference type="ARBA" id="ARBA00022723"/>
    </source>
</evidence>
<keyword evidence="5 10" id="KW-0479">Metal-binding</keyword>